<evidence type="ECO:0000256" key="3">
    <source>
        <dbReference type="SAM" id="Phobius"/>
    </source>
</evidence>
<dbReference type="GO" id="GO:0030313">
    <property type="term" value="C:cell envelope"/>
    <property type="evidence" value="ECO:0007669"/>
    <property type="project" value="UniProtKB-SubCell"/>
</dbReference>
<dbReference type="InterPro" id="IPR050465">
    <property type="entry name" value="UPF0194_transport"/>
</dbReference>
<accession>A0A8J7LPS5</accession>
<keyword evidence="2" id="KW-0175">Coiled coil</keyword>
<gene>
    <name evidence="4" type="ORF">H1D41_06180</name>
</gene>
<protein>
    <submittedName>
        <fullName evidence="4">HlyD family efflux transporter periplasmic adaptor subunit</fullName>
    </submittedName>
</protein>
<evidence type="ECO:0000313" key="4">
    <source>
        <dbReference type="EMBL" id="MBI1493217.1"/>
    </source>
</evidence>
<organism evidence="4 5">
    <name type="scientific">Halocynthiibacter styelae</name>
    <dbReference type="NCBI Taxonomy" id="2761955"/>
    <lineage>
        <taxon>Bacteria</taxon>
        <taxon>Pseudomonadati</taxon>
        <taxon>Pseudomonadota</taxon>
        <taxon>Alphaproteobacteria</taxon>
        <taxon>Rhodobacterales</taxon>
        <taxon>Paracoccaceae</taxon>
        <taxon>Halocynthiibacter</taxon>
    </lineage>
</organism>
<keyword evidence="3" id="KW-1133">Transmembrane helix</keyword>
<dbReference type="RefSeq" id="WP_228848061.1">
    <property type="nucleotide sequence ID" value="NZ_JADCKQ010000003.1"/>
</dbReference>
<feature type="transmembrane region" description="Helical" evidence="3">
    <location>
        <begin position="30"/>
        <end position="50"/>
    </location>
</feature>
<proteinExistence type="predicted"/>
<dbReference type="Proteomes" id="UP000640583">
    <property type="component" value="Unassembled WGS sequence"/>
</dbReference>
<keyword evidence="3" id="KW-0472">Membrane</keyword>
<comment type="subcellular location">
    <subcellularLocation>
        <location evidence="1">Cell envelope</location>
    </subcellularLocation>
</comment>
<keyword evidence="5" id="KW-1185">Reference proteome</keyword>
<dbReference type="InterPro" id="IPR014315">
    <property type="entry name" value="ABC_heterocyst_DevB"/>
</dbReference>
<dbReference type="PANTHER" id="PTHR32347:SF27">
    <property type="entry name" value="RND EFFLUX PUMP MEMBRANE FUSION PROTEIN BARREL-SANDWICH DOMAIN-CONTAINING PROTEIN"/>
    <property type="match status" value="1"/>
</dbReference>
<dbReference type="Gene3D" id="2.40.50.100">
    <property type="match status" value="1"/>
</dbReference>
<dbReference type="NCBIfam" id="TIGR02971">
    <property type="entry name" value="heterocyst_DevB"/>
    <property type="match status" value="1"/>
</dbReference>
<evidence type="ECO:0000313" key="5">
    <source>
        <dbReference type="Proteomes" id="UP000640583"/>
    </source>
</evidence>
<dbReference type="SUPFAM" id="SSF111369">
    <property type="entry name" value="HlyD-like secretion proteins"/>
    <property type="match status" value="1"/>
</dbReference>
<keyword evidence="3" id="KW-0812">Transmembrane</keyword>
<evidence type="ECO:0000256" key="1">
    <source>
        <dbReference type="ARBA" id="ARBA00004196"/>
    </source>
</evidence>
<evidence type="ECO:0000256" key="2">
    <source>
        <dbReference type="ARBA" id="ARBA00023054"/>
    </source>
</evidence>
<dbReference type="PANTHER" id="PTHR32347">
    <property type="entry name" value="EFFLUX SYSTEM COMPONENT YKNX-RELATED"/>
    <property type="match status" value="1"/>
</dbReference>
<comment type="caution">
    <text evidence="4">The sequence shown here is derived from an EMBL/GenBank/DDBJ whole genome shotgun (WGS) entry which is preliminary data.</text>
</comment>
<dbReference type="EMBL" id="JADCKQ010000003">
    <property type="protein sequence ID" value="MBI1493217.1"/>
    <property type="molecule type" value="Genomic_DNA"/>
</dbReference>
<name>A0A8J7LPS5_9RHOB</name>
<dbReference type="AlphaFoldDB" id="A0A8J7LPS5"/>
<dbReference type="Gene3D" id="2.40.30.170">
    <property type="match status" value="1"/>
</dbReference>
<reference evidence="4" key="1">
    <citation type="submission" date="2020-10" db="EMBL/GenBank/DDBJ databases">
        <title>Paenihalocynthiibacter styelae gen. nov., sp. nov., isolated from stalked sea squirt Styela clava.</title>
        <authorList>
            <person name="Kim Y.-O."/>
            <person name="Yoon J.-H."/>
        </authorList>
    </citation>
    <scope>NUCLEOTIDE SEQUENCE</scope>
    <source>
        <strain evidence="4">MYP1-1</strain>
    </source>
</reference>
<sequence>MTTSPKSDLTLELEKPDPVSRPRIRFRKRYFLVLLIPVLMFTGAVMGMYFQPAGLQKFYAATGLQPGGGATSPIALPPEIDLPQEMVETLLPEDVVGLARVLPRGDVSLVSAPFGAGDARISEIFVAAGDQVTRGTILARLDNYDALQSAILLAEANLSVRVATLTQTRMAVQASSDEAQATLDQALAAADQARSEETRIATLLDRNVATQATLDAAHSARVQADQAVTRAAATLARFTSIDLNSQPDVIVASRNVDAAQADLMRVENDISRAQVLAPIDGTILDIHVTAGERPPASGLIEMGDIRQMMAEVEIYQDRVGEVQIGQPVQLISSALPRALRGKVETIGRMVGRQGLISSDAAANTDARVVQITVALDEASSEMASYFVNLEAVARIDTRPQPEAQK</sequence>